<feature type="transmembrane region" description="Helical" evidence="10">
    <location>
        <begin position="39"/>
        <end position="61"/>
    </location>
</feature>
<name>A0ABU9IUV9_9GAMM</name>
<keyword evidence="8" id="KW-0625">Polysaccharide transport</keyword>
<proteinExistence type="inferred from homology"/>
<evidence type="ECO:0000256" key="3">
    <source>
        <dbReference type="ARBA" id="ARBA00022448"/>
    </source>
</evidence>
<evidence type="ECO:0000256" key="6">
    <source>
        <dbReference type="ARBA" id="ARBA00022692"/>
    </source>
</evidence>
<gene>
    <name evidence="12" type="ORF">AAD027_00040</name>
</gene>
<comment type="subcellular location">
    <subcellularLocation>
        <location evidence="1">Cell membrane</location>
        <topology evidence="1">Multi-pass membrane protein</topology>
    </subcellularLocation>
</comment>
<dbReference type="InterPro" id="IPR000412">
    <property type="entry name" value="ABC_2_transport"/>
</dbReference>
<evidence type="ECO:0000256" key="2">
    <source>
        <dbReference type="ARBA" id="ARBA00007783"/>
    </source>
</evidence>
<dbReference type="PANTHER" id="PTHR30413">
    <property type="entry name" value="INNER MEMBRANE TRANSPORT PERMEASE"/>
    <property type="match status" value="1"/>
</dbReference>
<dbReference type="RefSeq" id="WP_341723973.1">
    <property type="nucleotide sequence ID" value="NZ_JBBWWT010000001.1"/>
</dbReference>
<dbReference type="PRINTS" id="PR00164">
    <property type="entry name" value="ABC2TRNSPORT"/>
</dbReference>
<keyword evidence="13" id="KW-1185">Reference proteome</keyword>
<dbReference type="InterPro" id="IPR013525">
    <property type="entry name" value="ABC2_TM"/>
</dbReference>
<accession>A0ABU9IUV9</accession>
<feature type="transmembrane region" description="Helical" evidence="10">
    <location>
        <begin position="140"/>
        <end position="167"/>
    </location>
</feature>
<comment type="similarity">
    <text evidence="2">Belongs to the ABC-2 integral membrane protein family.</text>
</comment>
<organism evidence="12 13">
    <name type="scientific">Pseudoxanthomonas putridarboris</name>
    <dbReference type="NCBI Taxonomy" id="752605"/>
    <lineage>
        <taxon>Bacteria</taxon>
        <taxon>Pseudomonadati</taxon>
        <taxon>Pseudomonadota</taxon>
        <taxon>Gammaproteobacteria</taxon>
        <taxon>Lysobacterales</taxon>
        <taxon>Lysobacteraceae</taxon>
        <taxon>Pseudoxanthomonas</taxon>
    </lineage>
</organism>
<feature type="transmembrane region" description="Helical" evidence="10">
    <location>
        <begin position="233"/>
        <end position="252"/>
    </location>
</feature>
<keyword evidence="7 10" id="KW-1133">Transmembrane helix</keyword>
<dbReference type="Pfam" id="PF01061">
    <property type="entry name" value="ABC2_membrane"/>
    <property type="match status" value="1"/>
</dbReference>
<evidence type="ECO:0000259" key="11">
    <source>
        <dbReference type="Pfam" id="PF01061"/>
    </source>
</evidence>
<evidence type="ECO:0000313" key="12">
    <source>
        <dbReference type="EMBL" id="MEL1262765.1"/>
    </source>
</evidence>
<dbReference type="EMBL" id="JBBWWT010000001">
    <property type="protein sequence ID" value="MEL1262765.1"/>
    <property type="molecule type" value="Genomic_DNA"/>
</dbReference>
<feature type="transmembrane region" description="Helical" evidence="10">
    <location>
        <begin position="109"/>
        <end position="134"/>
    </location>
</feature>
<evidence type="ECO:0000256" key="8">
    <source>
        <dbReference type="ARBA" id="ARBA00023047"/>
    </source>
</evidence>
<evidence type="ECO:0000256" key="7">
    <source>
        <dbReference type="ARBA" id="ARBA00022989"/>
    </source>
</evidence>
<evidence type="ECO:0000313" key="13">
    <source>
        <dbReference type="Proteomes" id="UP001459204"/>
    </source>
</evidence>
<feature type="domain" description="ABC-2 type transporter transmembrane" evidence="11">
    <location>
        <begin position="23"/>
        <end position="223"/>
    </location>
</feature>
<evidence type="ECO:0000256" key="5">
    <source>
        <dbReference type="ARBA" id="ARBA00022597"/>
    </source>
</evidence>
<feature type="transmembrane region" description="Helical" evidence="10">
    <location>
        <begin position="174"/>
        <end position="196"/>
    </location>
</feature>
<comment type="caution">
    <text evidence="12">The sequence shown here is derived from an EMBL/GenBank/DDBJ whole genome shotgun (WGS) entry which is preliminary data.</text>
</comment>
<keyword evidence="3" id="KW-0813">Transport</keyword>
<evidence type="ECO:0000256" key="1">
    <source>
        <dbReference type="ARBA" id="ARBA00004651"/>
    </source>
</evidence>
<dbReference type="PANTHER" id="PTHR30413:SF10">
    <property type="entry name" value="CAPSULE POLYSACCHARIDE EXPORT INNER-MEMBRANE PROTEIN CTRC"/>
    <property type="match status" value="1"/>
</dbReference>
<evidence type="ECO:0000256" key="4">
    <source>
        <dbReference type="ARBA" id="ARBA00022475"/>
    </source>
</evidence>
<protein>
    <submittedName>
        <fullName evidence="12">ABC transporter permease</fullName>
    </submittedName>
</protein>
<sequence length="263" mass="29893">MTRHLVRDYLESFRHPEFWIYATWLDLVTKYRRSRLGMFWAFFPPVLYTFGVGSFFAHLQGIPAGKFVAHLGLGYMIFRFVTVSLSEATTTYAGHANFILDGRVRLTDYVLRVVAKALFYFMLAIPVMAVALAMSPDFRVVGLLALLPALALVFINVAWMGAVVSVIGARLQDVYELVGSALMFSFLFTPILWTAANAPPDTLRGGIARLNPLFHLVEIVRAPLLGEPIESWTYKYLVVFTLIGWLMAIHVYRRYARFVPLWV</sequence>
<dbReference type="Proteomes" id="UP001459204">
    <property type="component" value="Unassembled WGS sequence"/>
</dbReference>
<reference evidence="12 13" key="1">
    <citation type="submission" date="2024-04" db="EMBL/GenBank/DDBJ databases">
        <title>Draft genome sequence of Pseudoxanthomonas putridarboris WD12.</title>
        <authorList>
            <person name="Oh J."/>
        </authorList>
    </citation>
    <scope>NUCLEOTIDE SEQUENCE [LARGE SCALE GENOMIC DNA]</scope>
    <source>
        <strain evidence="12 13">WD12</strain>
    </source>
</reference>
<keyword evidence="6 10" id="KW-0812">Transmembrane</keyword>
<evidence type="ECO:0000256" key="10">
    <source>
        <dbReference type="SAM" id="Phobius"/>
    </source>
</evidence>
<keyword evidence="5" id="KW-0762">Sugar transport</keyword>
<keyword evidence="4" id="KW-1003">Cell membrane</keyword>
<evidence type="ECO:0000256" key="9">
    <source>
        <dbReference type="ARBA" id="ARBA00023136"/>
    </source>
</evidence>
<keyword evidence="9 10" id="KW-0472">Membrane</keyword>